<dbReference type="Proteomes" id="UP000001075">
    <property type="component" value="Unassembled WGS sequence"/>
</dbReference>
<dbReference type="GlyGen" id="G3HE69">
    <property type="glycosylation" value="1 site"/>
</dbReference>
<dbReference type="InParanoid" id="G3HE69"/>
<dbReference type="AlphaFoldDB" id="G3HE69"/>
<proteinExistence type="predicted"/>
<evidence type="ECO:0000256" key="1">
    <source>
        <dbReference type="SAM" id="MobiDB-lite"/>
    </source>
</evidence>
<gene>
    <name evidence="2" type="ORF">I79_008845</name>
</gene>
<reference evidence="3" key="1">
    <citation type="journal article" date="2011" name="Nat. Biotechnol.">
        <title>The genomic sequence of the Chinese hamster ovary (CHO)-K1 cell line.</title>
        <authorList>
            <person name="Xu X."/>
            <person name="Nagarajan H."/>
            <person name="Lewis N.E."/>
            <person name="Pan S."/>
            <person name="Cai Z."/>
            <person name="Liu X."/>
            <person name="Chen W."/>
            <person name="Xie M."/>
            <person name="Wang W."/>
            <person name="Hammond S."/>
            <person name="Andersen M.R."/>
            <person name="Neff N."/>
            <person name="Passarelli B."/>
            <person name="Koh W."/>
            <person name="Fan H.C."/>
            <person name="Wang J."/>
            <person name="Gui Y."/>
            <person name="Lee K.H."/>
            <person name="Betenbaugh M.J."/>
            <person name="Quake S.R."/>
            <person name="Famili I."/>
            <person name="Palsson B.O."/>
            <person name="Wang J."/>
        </authorList>
    </citation>
    <scope>NUCLEOTIDE SEQUENCE [LARGE SCALE GENOMIC DNA]</scope>
    <source>
        <strain evidence="3">CHO K1 cell line</strain>
    </source>
</reference>
<accession>G3HE69</accession>
<organism evidence="2 3">
    <name type="scientific">Cricetulus griseus</name>
    <name type="common">Chinese hamster</name>
    <name type="synonym">Cricetulus barabensis griseus</name>
    <dbReference type="NCBI Taxonomy" id="10029"/>
    <lineage>
        <taxon>Eukaryota</taxon>
        <taxon>Metazoa</taxon>
        <taxon>Chordata</taxon>
        <taxon>Craniata</taxon>
        <taxon>Vertebrata</taxon>
        <taxon>Euteleostomi</taxon>
        <taxon>Mammalia</taxon>
        <taxon>Eutheria</taxon>
        <taxon>Euarchontoglires</taxon>
        <taxon>Glires</taxon>
        <taxon>Rodentia</taxon>
        <taxon>Myomorpha</taxon>
        <taxon>Muroidea</taxon>
        <taxon>Cricetidae</taxon>
        <taxon>Cricetinae</taxon>
        <taxon>Cricetulus</taxon>
    </lineage>
</organism>
<name>G3HE69_CRIGR</name>
<sequence>MYRGNGSSGEAGRSGGRGGGEAGKAATDTRVVNLPLGTLNLLDTPYVTCTLLHTAYQMTEASNPHPTTGNIKFLLARQI</sequence>
<evidence type="ECO:0000313" key="3">
    <source>
        <dbReference type="Proteomes" id="UP000001075"/>
    </source>
</evidence>
<evidence type="ECO:0000313" key="2">
    <source>
        <dbReference type="EMBL" id="EGW08794.1"/>
    </source>
</evidence>
<feature type="compositionally biased region" description="Gly residues" evidence="1">
    <location>
        <begin position="1"/>
        <end position="22"/>
    </location>
</feature>
<feature type="region of interest" description="Disordered" evidence="1">
    <location>
        <begin position="1"/>
        <end position="26"/>
    </location>
</feature>
<dbReference type="EMBL" id="JH000310">
    <property type="protein sequence ID" value="EGW08794.1"/>
    <property type="molecule type" value="Genomic_DNA"/>
</dbReference>
<protein>
    <submittedName>
        <fullName evidence="2">Uncharacterized protein</fullName>
    </submittedName>
</protein>